<dbReference type="InterPro" id="IPR023195">
    <property type="entry name" value="Nict_dMeBzImd_PRibTrfase_N"/>
</dbReference>
<evidence type="ECO:0000256" key="12">
    <source>
        <dbReference type="SAM" id="Phobius"/>
    </source>
</evidence>
<dbReference type="Proteomes" id="UP001157126">
    <property type="component" value="Unassembled WGS sequence"/>
</dbReference>
<evidence type="ECO:0000256" key="8">
    <source>
        <dbReference type="ARBA" id="ARBA00022679"/>
    </source>
</evidence>
<evidence type="ECO:0000313" key="15">
    <source>
        <dbReference type="Proteomes" id="UP001157126"/>
    </source>
</evidence>
<dbReference type="EC" id="2.4.2.21" evidence="4 11"/>
<dbReference type="InterPro" id="IPR012825">
    <property type="entry name" value="BluB"/>
</dbReference>
<keyword evidence="6 11" id="KW-0169">Cobalamin biosynthesis</keyword>
<comment type="caution">
    <text evidence="14">The sequence shown here is derived from an EMBL/GenBank/DDBJ whole genome shotgun (WGS) entry which is preliminary data.</text>
</comment>
<keyword evidence="12" id="KW-0472">Membrane</keyword>
<dbReference type="HAMAP" id="MF_00230">
    <property type="entry name" value="CobT"/>
    <property type="match status" value="1"/>
</dbReference>
<evidence type="ECO:0000256" key="7">
    <source>
        <dbReference type="ARBA" id="ARBA00022676"/>
    </source>
</evidence>
<feature type="transmembrane region" description="Helical" evidence="12">
    <location>
        <begin position="487"/>
        <end position="509"/>
    </location>
</feature>
<dbReference type="Gene3D" id="1.10.1610.10">
    <property type="match status" value="1"/>
</dbReference>
<dbReference type="InterPro" id="IPR017846">
    <property type="entry name" value="Nict_dMeBzImd_PRibTrfase_bact"/>
</dbReference>
<comment type="catalytic activity">
    <reaction evidence="10 11">
        <text>5,6-dimethylbenzimidazole + nicotinate beta-D-ribonucleotide = alpha-ribazole 5'-phosphate + nicotinate + H(+)</text>
        <dbReference type="Rhea" id="RHEA:11196"/>
        <dbReference type="ChEBI" id="CHEBI:15378"/>
        <dbReference type="ChEBI" id="CHEBI:15890"/>
        <dbReference type="ChEBI" id="CHEBI:32544"/>
        <dbReference type="ChEBI" id="CHEBI:57502"/>
        <dbReference type="ChEBI" id="CHEBI:57918"/>
        <dbReference type="EC" id="2.4.2.21"/>
    </reaction>
</comment>
<keyword evidence="8 11" id="KW-0808">Transferase</keyword>
<evidence type="ECO:0000256" key="6">
    <source>
        <dbReference type="ARBA" id="ARBA00022573"/>
    </source>
</evidence>
<keyword evidence="12" id="KW-0812">Transmembrane</keyword>
<dbReference type="PANTHER" id="PTHR43463:SF1">
    <property type="entry name" value="NICOTINATE-NUCLEOTIDE--DIMETHYLBENZIMIDAZOLE PHOSPHORIBOSYLTRANSFERASE"/>
    <property type="match status" value="1"/>
</dbReference>
<dbReference type="InterPro" id="IPR003200">
    <property type="entry name" value="Nict_dMeBzImd_PRibTrfase"/>
</dbReference>
<accession>A0ABQ6IT35</accession>
<dbReference type="InterPro" id="IPR000415">
    <property type="entry name" value="Nitroreductase-like"/>
</dbReference>
<dbReference type="Pfam" id="PF02277">
    <property type="entry name" value="DBI_PRT"/>
    <property type="match status" value="1"/>
</dbReference>
<dbReference type="Gene3D" id="3.40.50.10210">
    <property type="match status" value="1"/>
</dbReference>
<evidence type="ECO:0000256" key="9">
    <source>
        <dbReference type="ARBA" id="ARBA00030686"/>
    </source>
</evidence>
<sequence>MAAPEREALARVVANRRDIRTGFTMEPIDDDVLLRVLGAAHQAPSVGLSQPWDFVLLTDLEVRTRVRALATRQRERFAAGLPTPRARRFDGLKVEAILATPLNIVVTCDPTRGGPYTLGRHADPRTAPFSVACAVQNLWLAARAEGLGVGWVSFFDPDELRAELGLPAHLQIVAFLCIGHVEEFPPAPELALSGWARRRPLAWAVHHDTWGARRLPGGEPMSLIEETVAAIAPVDQAARADALARQAILTKPAGSLGELEDVSVRLAGISGTCPPPIPEPVALAVFCGDHGVHAQGVTAWPQEVTMQMAHAVMDGGAMTSVIARSVGVEVAVVDMGVKGDLPDRPGVLVRKVARGTADMAVEPAMTPEQCRLAVEAGIDVARDLVAQGNRLLVTGDLGLANTTASAALLAAMTGCSPEEVTGRGTGIDDAMLAHKTEVVRSALERHGVSEADPLVTLAAVGGFEHAGLVGFLLGAAAQRTPIVLDGVIALSAAVVAAAIATAAVDYWFAGHHSAEPGCRRATEHLGLRPLLDLGMRLGEGSGAVCAVPLLQAAAHVLAEGATFESAGVTERED</sequence>
<dbReference type="SUPFAM" id="SSF55469">
    <property type="entry name" value="FMN-dependent nitroreductase-like"/>
    <property type="match status" value="1"/>
</dbReference>
<dbReference type="NCBIfam" id="TIGR03160">
    <property type="entry name" value="cobT_DBIPRT"/>
    <property type="match status" value="1"/>
</dbReference>
<comment type="similarity">
    <text evidence="3 11">Belongs to the CobT family.</text>
</comment>
<reference evidence="15" key="1">
    <citation type="journal article" date="2019" name="Int. J. Syst. Evol. Microbiol.">
        <title>The Global Catalogue of Microorganisms (GCM) 10K type strain sequencing project: providing services to taxonomists for standard genome sequencing and annotation.</title>
        <authorList>
            <consortium name="The Broad Institute Genomics Platform"/>
            <consortium name="The Broad Institute Genome Sequencing Center for Infectious Disease"/>
            <person name="Wu L."/>
            <person name="Ma J."/>
        </authorList>
    </citation>
    <scope>NUCLEOTIDE SEQUENCE [LARGE SCALE GENOMIC DNA]</scope>
    <source>
        <strain evidence="15">NBRC 113072</strain>
    </source>
</reference>
<dbReference type="NCBIfam" id="TIGR02476">
    <property type="entry name" value="BluB"/>
    <property type="match status" value="1"/>
</dbReference>
<comment type="pathway">
    <text evidence="2 11">Nucleoside biosynthesis; alpha-ribazole biosynthesis; alpha-ribazole from 5,6-dimethylbenzimidazole: step 1/2.</text>
</comment>
<feature type="transmembrane region" description="Helical" evidence="12">
    <location>
        <begin position="454"/>
        <end position="475"/>
    </location>
</feature>
<feature type="domain" description="Nitroreductase" evidence="13">
    <location>
        <begin position="13"/>
        <end position="180"/>
    </location>
</feature>
<evidence type="ECO:0000256" key="11">
    <source>
        <dbReference type="HAMAP-Rule" id="MF_00230"/>
    </source>
</evidence>
<dbReference type="EMBL" id="BSUO01000001">
    <property type="protein sequence ID" value="GMA39843.1"/>
    <property type="molecule type" value="Genomic_DNA"/>
</dbReference>
<comment type="function">
    <text evidence="1 11">Catalyzes the synthesis of alpha-ribazole-5'-phosphate from nicotinate mononucleotide (NAMN) and 5,6-dimethylbenzimidazole (DMB).</text>
</comment>
<evidence type="ECO:0000256" key="1">
    <source>
        <dbReference type="ARBA" id="ARBA00002197"/>
    </source>
</evidence>
<dbReference type="Gene3D" id="3.40.109.10">
    <property type="entry name" value="NADH Oxidase"/>
    <property type="match status" value="1"/>
</dbReference>
<gene>
    <name evidence="11" type="primary">cobT</name>
    <name evidence="14" type="ORF">GCM10025883_18880</name>
</gene>
<dbReference type="CDD" id="cd02439">
    <property type="entry name" value="DMB-PRT_CobT"/>
    <property type="match status" value="1"/>
</dbReference>
<evidence type="ECO:0000256" key="2">
    <source>
        <dbReference type="ARBA" id="ARBA00005049"/>
    </source>
</evidence>
<dbReference type="NCBIfam" id="NF000996">
    <property type="entry name" value="PRK00105.1"/>
    <property type="match status" value="1"/>
</dbReference>
<evidence type="ECO:0000256" key="4">
    <source>
        <dbReference type="ARBA" id="ARBA00011991"/>
    </source>
</evidence>
<feature type="active site" description="Proton acceptor" evidence="11">
    <location>
        <position position="539"/>
    </location>
</feature>
<keyword evidence="12" id="KW-1133">Transmembrane helix</keyword>
<evidence type="ECO:0000256" key="3">
    <source>
        <dbReference type="ARBA" id="ARBA00007110"/>
    </source>
</evidence>
<evidence type="ECO:0000256" key="10">
    <source>
        <dbReference type="ARBA" id="ARBA00047340"/>
    </source>
</evidence>
<keyword evidence="7 11" id="KW-0328">Glycosyltransferase</keyword>
<proteinExistence type="inferred from homology"/>
<name>A0ABQ6IT35_9MICO</name>
<dbReference type="SUPFAM" id="SSF52733">
    <property type="entry name" value="Nicotinate mononucleotide:5,6-dimethylbenzimidazole phosphoribosyltransferase (CobT)"/>
    <property type="match status" value="1"/>
</dbReference>
<dbReference type="InterPro" id="IPR036087">
    <property type="entry name" value="Nict_dMeBzImd_PRibTrfase_sf"/>
</dbReference>
<evidence type="ECO:0000256" key="5">
    <source>
        <dbReference type="ARBA" id="ARBA00015486"/>
    </source>
</evidence>
<dbReference type="PANTHER" id="PTHR43463">
    <property type="entry name" value="NICOTINATE-NUCLEOTIDE--DIMETHYLBENZIMIDAZOLE PHOSPHORIBOSYLTRANSFERASE"/>
    <property type="match status" value="1"/>
</dbReference>
<keyword evidence="15" id="KW-1185">Reference proteome</keyword>
<dbReference type="Pfam" id="PF00881">
    <property type="entry name" value="Nitroreductase"/>
    <property type="match status" value="1"/>
</dbReference>
<protein>
    <recommendedName>
        <fullName evidence="5 11">Nicotinate-nucleotide--dimethylbenzimidazole phosphoribosyltransferase</fullName>
        <shortName evidence="11">NN:DBI PRT</shortName>
        <ecNumber evidence="4 11">2.4.2.21</ecNumber>
    </recommendedName>
    <alternativeName>
        <fullName evidence="9 11">N(1)-alpha-phosphoribosyltransferase</fullName>
    </alternativeName>
</protein>
<evidence type="ECO:0000313" key="14">
    <source>
        <dbReference type="EMBL" id="GMA39843.1"/>
    </source>
</evidence>
<organism evidence="14 15">
    <name type="scientific">Mobilicoccus caccae</name>
    <dbReference type="NCBI Taxonomy" id="1859295"/>
    <lineage>
        <taxon>Bacteria</taxon>
        <taxon>Bacillati</taxon>
        <taxon>Actinomycetota</taxon>
        <taxon>Actinomycetes</taxon>
        <taxon>Micrococcales</taxon>
        <taxon>Dermatophilaceae</taxon>
        <taxon>Mobilicoccus</taxon>
    </lineage>
</organism>
<evidence type="ECO:0000259" key="13">
    <source>
        <dbReference type="Pfam" id="PF00881"/>
    </source>
</evidence>
<dbReference type="InterPro" id="IPR029479">
    <property type="entry name" value="Nitroreductase"/>
</dbReference>